<dbReference type="Pfam" id="PF10317">
    <property type="entry name" value="7TM_GPCR_Srd"/>
    <property type="match status" value="1"/>
</dbReference>
<comment type="caution">
    <text evidence="2">The sequence shown here is derived from an EMBL/GenBank/DDBJ whole genome shotgun (WGS) entry which is preliminary data.</text>
</comment>
<feature type="transmembrane region" description="Helical" evidence="1">
    <location>
        <begin position="12"/>
        <end position="28"/>
    </location>
</feature>
<proteinExistence type="predicted"/>
<name>A0A6V7V8U5_MELEN</name>
<reference evidence="2 3" key="1">
    <citation type="submission" date="2020-08" db="EMBL/GenBank/DDBJ databases">
        <authorList>
            <person name="Koutsovoulos G."/>
            <person name="Danchin GJ E."/>
        </authorList>
    </citation>
    <scope>NUCLEOTIDE SEQUENCE [LARGE SCALE GENOMIC DNA]</scope>
</reference>
<accession>A0A6V7V8U5</accession>
<feature type="transmembrane region" description="Helical" evidence="1">
    <location>
        <begin position="92"/>
        <end position="110"/>
    </location>
</feature>
<evidence type="ECO:0000256" key="1">
    <source>
        <dbReference type="SAM" id="Phobius"/>
    </source>
</evidence>
<evidence type="ECO:0000313" key="3">
    <source>
        <dbReference type="Proteomes" id="UP000580250"/>
    </source>
</evidence>
<protein>
    <submittedName>
        <fullName evidence="2">Uncharacterized protein</fullName>
    </submittedName>
</protein>
<sequence length="114" mass="13729">MLVFRTRYETNFVTSIQALIIYFYYYYYKTKMSTTTYNLTLPATTDINYELLNILFKLDFWLIGTFGYIFNFLLIYLIIYKTPKEVKIHSRILLQNCFLDLILLTIQLFGQPVN</sequence>
<evidence type="ECO:0000313" key="2">
    <source>
        <dbReference type="EMBL" id="CAD2171385.1"/>
    </source>
</evidence>
<dbReference type="InterPro" id="IPR019421">
    <property type="entry name" value="7TM_GPCR_serpentine_rcpt_Srd"/>
</dbReference>
<keyword evidence="1" id="KW-1133">Transmembrane helix</keyword>
<keyword evidence="1" id="KW-0812">Transmembrane</keyword>
<gene>
    <name evidence="2" type="ORF">MENT_LOCUS22865</name>
</gene>
<dbReference type="EMBL" id="CAJEWN010000183">
    <property type="protein sequence ID" value="CAD2171385.1"/>
    <property type="molecule type" value="Genomic_DNA"/>
</dbReference>
<dbReference type="Proteomes" id="UP000580250">
    <property type="component" value="Unassembled WGS sequence"/>
</dbReference>
<dbReference type="AlphaFoldDB" id="A0A6V7V8U5"/>
<dbReference type="OrthoDB" id="5859135at2759"/>
<keyword evidence="1" id="KW-0472">Membrane</keyword>
<feature type="transmembrane region" description="Helical" evidence="1">
    <location>
        <begin position="60"/>
        <end position="80"/>
    </location>
</feature>
<organism evidence="2 3">
    <name type="scientific">Meloidogyne enterolobii</name>
    <name type="common">Root-knot nematode worm</name>
    <name type="synonym">Meloidogyne mayaguensis</name>
    <dbReference type="NCBI Taxonomy" id="390850"/>
    <lineage>
        <taxon>Eukaryota</taxon>
        <taxon>Metazoa</taxon>
        <taxon>Ecdysozoa</taxon>
        <taxon>Nematoda</taxon>
        <taxon>Chromadorea</taxon>
        <taxon>Rhabditida</taxon>
        <taxon>Tylenchina</taxon>
        <taxon>Tylenchomorpha</taxon>
        <taxon>Tylenchoidea</taxon>
        <taxon>Meloidogynidae</taxon>
        <taxon>Meloidogyninae</taxon>
        <taxon>Meloidogyne</taxon>
    </lineage>
</organism>